<evidence type="ECO:0000313" key="2">
    <source>
        <dbReference type="EMBL" id="KEJ89633.1"/>
    </source>
</evidence>
<feature type="transmembrane region" description="Helical" evidence="1">
    <location>
        <begin position="12"/>
        <end position="33"/>
    </location>
</feature>
<evidence type="ECO:0000313" key="3">
    <source>
        <dbReference type="Proteomes" id="UP000027734"/>
    </source>
</evidence>
<dbReference type="AlphaFoldDB" id="A0A073IH31"/>
<proteinExistence type="predicted"/>
<keyword evidence="1" id="KW-1133">Transmembrane helix</keyword>
<protein>
    <submittedName>
        <fullName evidence="2">Uncharacterized protein</fullName>
    </submittedName>
</protein>
<dbReference type="EMBL" id="JAMC01000003">
    <property type="protein sequence ID" value="KEJ89633.1"/>
    <property type="molecule type" value="Genomic_DNA"/>
</dbReference>
<keyword evidence="1" id="KW-0812">Transmembrane</keyword>
<evidence type="ECO:0000256" key="1">
    <source>
        <dbReference type="SAM" id="Phobius"/>
    </source>
</evidence>
<keyword evidence="3" id="KW-1185">Reference proteome</keyword>
<reference evidence="2 3" key="1">
    <citation type="submission" date="2014-01" db="EMBL/GenBank/DDBJ databases">
        <title>Sulfitobacter donghicola JCM 14565 Genome Sequencing.</title>
        <authorList>
            <person name="Lai Q."/>
            <person name="Hong Z."/>
        </authorList>
    </citation>
    <scope>NUCLEOTIDE SEQUENCE [LARGE SCALE GENOMIC DNA]</scope>
    <source>
        <strain evidence="2 3">JCM 14565</strain>
    </source>
</reference>
<dbReference type="Proteomes" id="UP000027734">
    <property type="component" value="Unassembled WGS sequence"/>
</dbReference>
<name>A0A073IH31_9RHOB</name>
<keyword evidence="1" id="KW-0472">Membrane</keyword>
<sequence>MRVGFVRAGEIAAAGTVFVWLMAVASFEGGGGLETRLRV</sequence>
<organism evidence="2 3">
    <name type="scientific">Sulfitobacter donghicola DSW-25 = KCTC 12864 = JCM 14565</name>
    <dbReference type="NCBI Taxonomy" id="1300350"/>
    <lineage>
        <taxon>Bacteria</taxon>
        <taxon>Pseudomonadati</taxon>
        <taxon>Pseudomonadota</taxon>
        <taxon>Alphaproteobacteria</taxon>
        <taxon>Rhodobacterales</taxon>
        <taxon>Roseobacteraceae</taxon>
        <taxon>Sulfitobacter</taxon>
    </lineage>
</organism>
<gene>
    <name evidence="2" type="ORF">DSW25_09485</name>
</gene>
<accession>A0A073IH31</accession>
<comment type="caution">
    <text evidence="2">The sequence shown here is derived from an EMBL/GenBank/DDBJ whole genome shotgun (WGS) entry which is preliminary data.</text>
</comment>